<sequence>MKLDAKDFKRLQWAIAFLVIMALIGGGALWTTHQLKKNSEKTFKEVTAARRDMQAKLARASEEQQELRDKIARFQELKARGYIGAEHRLDWIEAIARIKTARRILKLDYEFSPQRQVDSTLLPGGALAGGFELMSSQMRLQLELLHEAELLAFLAELRDTVQALVKVRSCTIERIATGNTIRSGNLAQLKADCTLEWITLKDDK</sequence>
<accession>W0SI80</accession>
<dbReference type="Proteomes" id="UP000031637">
    <property type="component" value="Chromosome"/>
</dbReference>
<evidence type="ECO:0000313" key="3">
    <source>
        <dbReference type="EMBL" id="BAO30645.1"/>
    </source>
</evidence>
<evidence type="ECO:0000256" key="2">
    <source>
        <dbReference type="SAM" id="Phobius"/>
    </source>
</evidence>
<dbReference type="STRING" id="1223802.SUTH_02866"/>
<feature type="transmembrane region" description="Helical" evidence="2">
    <location>
        <begin position="12"/>
        <end position="31"/>
    </location>
</feature>
<protein>
    <submittedName>
        <fullName evidence="3">Uncharacterized protein</fullName>
    </submittedName>
</protein>
<evidence type="ECO:0000313" key="4">
    <source>
        <dbReference type="Proteomes" id="UP000031637"/>
    </source>
</evidence>
<keyword evidence="1" id="KW-0175">Coiled coil</keyword>
<organism evidence="3 4">
    <name type="scientific">Sulfuritalea hydrogenivorans sk43H</name>
    <dbReference type="NCBI Taxonomy" id="1223802"/>
    <lineage>
        <taxon>Bacteria</taxon>
        <taxon>Pseudomonadati</taxon>
        <taxon>Pseudomonadota</taxon>
        <taxon>Betaproteobacteria</taxon>
        <taxon>Nitrosomonadales</taxon>
        <taxon>Sterolibacteriaceae</taxon>
        <taxon>Sulfuritalea</taxon>
    </lineage>
</organism>
<reference evidence="3 4" key="1">
    <citation type="journal article" date="2014" name="Syst. Appl. Microbiol.">
        <title>Complete genomes of freshwater sulfur oxidizers Sulfuricella denitrificans skB26 and Sulfuritalea hydrogenivorans sk43H: genetic insights into the sulfur oxidation pathway of betaproteobacteria.</title>
        <authorList>
            <person name="Watanabe T."/>
            <person name="Kojima H."/>
            <person name="Fukui M."/>
        </authorList>
    </citation>
    <scope>NUCLEOTIDE SEQUENCE [LARGE SCALE GENOMIC DNA]</scope>
    <source>
        <strain evidence="3">DSM22779</strain>
    </source>
</reference>
<keyword evidence="4" id="KW-1185">Reference proteome</keyword>
<dbReference type="HOGENOM" id="CLU_112410_0_0_4"/>
<name>W0SI80_9PROT</name>
<proteinExistence type="predicted"/>
<dbReference type="RefSeq" id="WP_052473661.1">
    <property type="nucleotide sequence ID" value="NZ_AP012547.1"/>
</dbReference>
<evidence type="ECO:0000256" key="1">
    <source>
        <dbReference type="SAM" id="Coils"/>
    </source>
</evidence>
<keyword evidence="2" id="KW-1133">Transmembrane helix</keyword>
<keyword evidence="2" id="KW-0812">Transmembrane</keyword>
<keyword evidence="2" id="KW-0472">Membrane</keyword>
<dbReference type="KEGG" id="shd:SUTH_02866"/>
<dbReference type="AlphaFoldDB" id="W0SI80"/>
<feature type="coiled-coil region" evidence="1">
    <location>
        <begin position="43"/>
        <end position="80"/>
    </location>
</feature>
<gene>
    <name evidence="3" type="ORF">SUTH_02866</name>
</gene>
<dbReference type="OrthoDB" id="8527869at2"/>
<dbReference type="EMBL" id="AP012547">
    <property type="protein sequence ID" value="BAO30645.1"/>
    <property type="molecule type" value="Genomic_DNA"/>
</dbReference>